<keyword evidence="2" id="KW-1185">Reference proteome</keyword>
<dbReference type="Proteomes" id="UP001163321">
    <property type="component" value="Chromosome 1"/>
</dbReference>
<comment type="caution">
    <text evidence="1">The sequence shown here is derived from an EMBL/GenBank/DDBJ whole genome shotgun (WGS) entry which is preliminary data.</text>
</comment>
<gene>
    <name evidence="1" type="ORF">PsorP6_000772</name>
</gene>
<proteinExistence type="predicted"/>
<evidence type="ECO:0000313" key="1">
    <source>
        <dbReference type="EMBL" id="KAI9921621.1"/>
    </source>
</evidence>
<sequence length="161" mass="17342">MMAPAGDVRIANFDLACGRYTVQFSRRIMLPPRHATVISVSTRNNKIPSNGKKKIHHNAGMLRLGDHYVDSDFCIGALELNNEESSASTASGSASTSTEAASPEVSQENRAQPRRRSYKAPMKGHQRGRCQSSSQGQQNGADHASVTESIASLQTQSPTAD</sequence>
<accession>A0ACC0WVA1</accession>
<evidence type="ECO:0000313" key="2">
    <source>
        <dbReference type="Proteomes" id="UP001163321"/>
    </source>
</evidence>
<protein>
    <submittedName>
        <fullName evidence="1">Uncharacterized protein</fullName>
    </submittedName>
</protein>
<organism evidence="1 2">
    <name type="scientific">Peronosclerospora sorghi</name>
    <dbReference type="NCBI Taxonomy" id="230839"/>
    <lineage>
        <taxon>Eukaryota</taxon>
        <taxon>Sar</taxon>
        <taxon>Stramenopiles</taxon>
        <taxon>Oomycota</taxon>
        <taxon>Peronosporomycetes</taxon>
        <taxon>Peronosporales</taxon>
        <taxon>Peronosporaceae</taxon>
        <taxon>Peronosclerospora</taxon>
    </lineage>
</organism>
<name>A0ACC0WVA1_9STRA</name>
<dbReference type="EMBL" id="CM047580">
    <property type="protein sequence ID" value="KAI9921621.1"/>
    <property type="molecule type" value="Genomic_DNA"/>
</dbReference>
<reference evidence="1 2" key="1">
    <citation type="journal article" date="2022" name="bioRxiv">
        <title>The genome of the oomycete Peronosclerospora sorghi, a cosmopolitan pathogen of maize and sorghum, is inflated with dispersed pseudogenes.</title>
        <authorList>
            <person name="Fletcher K."/>
            <person name="Martin F."/>
            <person name="Isakeit T."/>
            <person name="Cavanaugh K."/>
            <person name="Magill C."/>
            <person name="Michelmore R."/>
        </authorList>
    </citation>
    <scope>NUCLEOTIDE SEQUENCE [LARGE SCALE GENOMIC DNA]</scope>
    <source>
        <strain evidence="1">P6</strain>
    </source>
</reference>